<keyword evidence="1" id="KW-1133">Transmembrane helix</keyword>
<protein>
    <submittedName>
        <fullName evidence="2">Uncharacterized protein</fullName>
    </submittedName>
</protein>
<dbReference type="KEGG" id="fnu:FN1175"/>
<dbReference type="HOGENOM" id="CLU_2879372_0_0_0"/>
<keyword evidence="1" id="KW-0812">Transmembrane</keyword>
<evidence type="ECO:0000313" key="2">
    <source>
        <dbReference type="EMBL" id="AAL95371.1"/>
    </source>
</evidence>
<organism evidence="2">
    <name type="scientific">Fusobacterium nucleatum subsp. nucleatum (strain ATCC 25586 / DSM 15643 / BCRC 10681 / CIP 101130 / JCM 8532 / KCTC 2640 / LMG 13131 / VPI 4355)</name>
    <dbReference type="NCBI Taxonomy" id="190304"/>
    <lineage>
        <taxon>Bacteria</taxon>
        <taxon>Fusobacteriati</taxon>
        <taxon>Fusobacteriota</taxon>
        <taxon>Fusobacteriia</taxon>
        <taxon>Fusobacteriales</taxon>
        <taxon>Fusobacteriaceae</taxon>
        <taxon>Fusobacterium</taxon>
    </lineage>
</organism>
<reference evidence="2" key="1">
    <citation type="journal article" date="2002" name="J. Bacteriol.">
        <title>Genome sequence and analysis of the oral bacterium Fusobacterium nucleatum strain ATCC 25586.</title>
        <authorList>
            <person name="Kapatral V."/>
            <person name="Anderson I."/>
            <person name="Ivanova N."/>
            <person name="Reznik G."/>
            <person name="Los T."/>
            <person name="Lykidis A."/>
            <person name="Bhattacharyya A."/>
            <person name="Bartman A."/>
            <person name="Gardner W."/>
            <person name="Grechkin G."/>
            <person name="Zhu L."/>
            <person name="Vasieva O."/>
            <person name="Chu L."/>
            <person name="Kogan Y."/>
            <person name="Chaga O."/>
            <person name="Goltsman E."/>
            <person name="Bernal A."/>
            <person name="Larsen N."/>
            <person name="D'Souza M."/>
            <person name="Walunas T."/>
            <person name="Pusch G."/>
            <person name="Haselkorn R."/>
            <person name="Fonstein M."/>
            <person name="Kyrpides N."/>
            <person name="Overbeek R."/>
        </authorList>
    </citation>
    <scope>NUCLEOTIDE SEQUENCE [LARGE SCALE GENOMIC DNA]</scope>
    <source>
        <strain evidence="2">ATCC 25586</strain>
    </source>
</reference>
<dbReference type="EnsemblBacteria" id="AAL95371">
    <property type="protein sequence ID" value="AAL95371"/>
    <property type="gene ID" value="FN1175"/>
</dbReference>
<keyword evidence="1" id="KW-0472">Membrane</keyword>
<feature type="transmembrane region" description="Helical" evidence="1">
    <location>
        <begin position="20"/>
        <end position="42"/>
    </location>
</feature>
<dbReference type="AlphaFoldDB" id="Q8RED3"/>
<evidence type="ECO:0000256" key="1">
    <source>
        <dbReference type="SAM" id="Phobius"/>
    </source>
</evidence>
<sequence length="63" mass="7517">MEQQNKANKRYRANLCISILEFKFFSLFFKFSCSIYLCISILEFKYTTTGNSKASDKIYVFLY</sequence>
<proteinExistence type="predicted"/>
<dbReference type="EMBL" id="AE009951">
    <property type="protein sequence ID" value="AAL95371.1"/>
    <property type="molecule type" value="Genomic_DNA"/>
</dbReference>
<accession>Q8RED3</accession>
<gene>
    <name evidence="2" type="ordered locus">FN1175</name>
</gene>
<name>Q8RED3_FUSNN</name>
<dbReference type="InParanoid" id="Q8RED3"/>
<dbReference type="PaxDb" id="190304-FN1175"/>